<reference evidence="1 2" key="1">
    <citation type="submission" date="2016-06" db="EMBL/GenBank/DDBJ databases">
        <title>Living apart together: crosstalk between the core and supernumerary genomes in a fungal plant pathogen.</title>
        <authorList>
            <person name="Vanheule A."/>
            <person name="Audenaert K."/>
            <person name="Warris S."/>
            <person name="Van De Geest H."/>
            <person name="Schijlen E."/>
            <person name="Hofte M."/>
            <person name="De Saeger S."/>
            <person name="Haesaert G."/>
            <person name="Waalwijk C."/>
            <person name="Van Der Lee T."/>
        </authorList>
    </citation>
    <scope>NUCLEOTIDE SEQUENCE [LARGE SCALE GENOMIC DNA]</scope>
    <source>
        <strain evidence="1 2">2516</strain>
    </source>
</reference>
<sequence>MPSDFQLRQMAGFRRSVLCRDITQGLHNLLAKNRKGGAPEHDSMLQRYHIVEMGRMTPKLGVDMKWDTCDREPGVGCCHDDLMCFDPNECAVRYMDNFCRRKYAFCTYFVECSQANMVFGLYKDCIPSQYSKGWLNAVTNIFGTLYTARLANKEWDLTVHGVLYKNCLEGFQMFANDLFHEIMAARTRENMGGFCSGRRQLSE</sequence>
<dbReference type="AlphaFoldDB" id="A0A1B8AMD2"/>
<comment type="caution">
    <text evidence="1">The sequence shown here is derived from an EMBL/GenBank/DDBJ whole genome shotgun (WGS) entry which is preliminary data.</text>
</comment>
<protein>
    <submittedName>
        <fullName evidence="1">Uncharacterized protein</fullName>
    </submittedName>
</protein>
<gene>
    <name evidence="1" type="ORF">FPOA_08069</name>
</gene>
<keyword evidence="2" id="KW-1185">Reference proteome</keyword>
<accession>A0A1B8AMD2</accession>
<dbReference type="OMA" id="IECEQAN"/>
<dbReference type="EMBL" id="LYXU01000003">
    <property type="protein sequence ID" value="OBS21732.1"/>
    <property type="molecule type" value="Genomic_DNA"/>
</dbReference>
<organism evidence="1 2">
    <name type="scientific">Fusarium poae</name>
    <dbReference type="NCBI Taxonomy" id="36050"/>
    <lineage>
        <taxon>Eukaryota</taxon>
        <taxon>Fungi</taxon>
        <taxon>Dikarya</taxon>
        <taxon>Ascomycota</taxon>
        <taxon>Pezizomycotina</taxon>
        <taxon>Sordariomycetes</taxon>
        <taxon>Hypocreomycetidae</taxon>
        <taxon>Hypocreales</taxon>
        <taxon>Nectriaceae</taxon>
        <taxon>Fusarium</taxon>
    </lineage>
</organism>
<dbReference type="Proteomes" id="UP000091967">
    <property type="component" value="Unassembled WGS sequence"/>
</dbReference>
<evidence type="ECO:0000313" key="2">
    <source>
        <dbReference type="Proteomes" id="UP000091967"/>
    </source>
</evidence>
<evidence type="ECO:0000313" key="1">
    <source>
        <dbReference type="EMBL" id="OBS21732.1"/>
    </source>
</evidence>
<name>A0A1B8AMD2_FUSPO</name>
<proteinExistence type="predicted"/>